<name>A0ACC6PCW9_9BACL</name>
<proteinExistence type="predicted"/>
<protein>
    <submittedName>
        <fullName evidence="1">VOC family protein</fullName>
    </submittedName>
</protein>
<dbReference type="EMBL" id="JBBKAR010000033">
    <property type="protein sequence ID" value="MEJ8304766.1"/>
    <property type="molecule type" value="Genomic_DNA"/>
</dbReference>
<evidence type="ECO:0000313" key="1">
    <source>
        <dbReference type="EMBL" id="MEJ8304766.1"/>
    </source>
</evidence>
<sequence>MNRNDLRWDHIVHYVNDLNEPISLFREKGLIAFAGGSHKKWGTHNALSYFGLTYIEFLGVEHRELAESAEPYHVVVRDAAKLLPEHEILSRVVLRTDAIDDVAELLRGKGLELSPILDGERLDASGNLIQWRMFMVQGDHDGLPYPFFIQWNGTDAKRSAALSESGVIRPHPAGDIRLDTAVFGVRDPQATAAHWQEVFGLQADPAAPNTLRVGNQRFAFEASASGTSALRTLIFRTPSTDLQGSTLRIGEGEYRFEAE</sequence>
<reference evidence="1" key="1">
    <citation type="submission" date="2024-03" db="EMBL/GenBank/DDBJ databases">
        <title>Whole genome sequecning of epiphytes from Marcgravia umbellata leaves.</title>
        <authorList>
            <person name="Kumar G."/>
            <person name="Savka M.A."/>
        </authorList>
    </citation>
    <scope>NUCLEOTIDE SEQUENCE</scope>
    <source>
        <strain evidence="1">RIT_BL5</strain>
    </source>
</reference>
<comment type="caution">
    <text evidence="1">The sequence shown here is derived from an EMBL/GenBank/DDBJ whole genome shotgun (WGS) entry which is preliminary data.</text>
</comment>
<organism evidence="1 2">
    <name type="scientific">Saccharibacillus sacchari</name>
    <dbReference type="NCBI Taxonomy" id="456493"/>
    <lineage>
        <taxon>Bacteria</taxon>
        <taxon>Bacillati</taxon>
        <taxon>Bacillota</taxon>
        <taxon>Bacilli</taxon>
        <taxon>Bacillales</taxon>
        <taxon>Paenibacillaceae</taxon>
        <taxon>Saccharibacillus</taxon>
    </lineage>
</organism>
<dbReference type="Proteomes" id="UP001380953">
    <property type="component" value="Unassembled WGS sequence"/>
</dbReference>
<accession>A0ACC6PCW9</accession>
<gene>
    <name evidence="1" type="ORF">WKI47_12740</name>
</gene>
<evidence type="ECO:0000313" key="2">
    <source>
        <dbReference type="Proteomes" id="UP001380953"/>
    </source>
</evidence>
<keyword evidence="2" id="KW-1185">Reference proteome</keyword>